<reference evidence="1" key="1">
    <citation type="submission" date="2014-12" db="EMBL/GenBank/DDBJ databases">
        <title>Insight into the proteome of Arion vulgaris.</title>
        <authorList>
            <person name="Aradska J."/>
            <person name="Bulat T."/>
            <person name="Smidak R."/>
            <person name="Sarate P."/>
            <person name="Gangsoo J."/>
            <person name="Sialana F."/>
            <person name="Bilban M."/>
            <person name="Lubec G."/>
        </authorList>
    </citation>
    <scope>NUCLEOTIDE SEQUENCE</scope>
    <source>
        <tissue evidence="1">Skin</tissue>
    </source>
</reference>
<feature type="non-terminal residue" evidence="1">
    <location>
        <position position="148"/>
    </location>
</feature>
<sequence>AMDIAYKRPHRMMDTNCGSIMHSVVPPTPGNFTLTFNNNQINNQINALHSQMASSNSHSQAATDLQYLQYLPTGPYLSYQATPVSQQLDQRVAAAAVAAQRSSGQFARSDPFRQSLCMPSLVVPANLPGLNSPVRPSAVSMVTQPAPT</sequence>
<evidence type="ECO:0000313" key="1">
    <source>
        <dbReference type="EMBL" id="CEK62222.1"/>
    </source>
</evidence>
<feature type="non-terminal residue" evidence="1">
    <location>
        <position position="1"/>
    </location>
</feature>
<dbReference type="AlphaFoldDB" id="A0A0B6Z1B9"/>
<name>A0A0B6Z1B9_9EUPU</name>
<gene>
    <name evidence="1" type="primary">ORF44569</name>
</gene>
<accession>A0A0B6Z1B9</accession>
<dbReference type="EMBL" id="HACG01015357">
    <property type="protein sequence ID" value="CEK62222.1"/>
    <property type="molecule type" value="Transcribed_RNA"/>
</dbReference>
<organism evidence="1">
    <name type="scientific">Arion vulgaris</name>
    <dbReference type="NCBI Taxonomy" id="1028688"/>
    <lineage>
        <taxon>Eukaryota</taxon>
        <taxon>Metazoa</taxon>
        <taxon>Spiralia</taxon>
        <taxon>Lophotrochozoa</taxon>
        <taxon>Mollusca</taxon>
        <taxon>Gastropoda</taxon>
        <taxon>Heterobranchia</taxon>
        <taxon>Euthyneura</taxon>
        <taxon>Panpulmonata</taxon>
        <taxon>Eupulmonata</taxon>
        <taxon>Stylommatophora</taxon>
        <taxon>Helicina</taxon>
        <taxon>Arionoidea</taxon>
        <taxon>Arionidae</taxon>
        <taxon>Arion</taxon>
    </lineage>
</organism>
<protein>
    <submittedName>
        <fullName evidence="1">Uncharacterized protein</fullName>
    </submittedName>
</protein>
<proteinExistence type="predicted"/>